<evidence type="ECO:0000313" key="2">
    <source>
        <dbReference type="EMBL" id="TCO78936.1"/>
    </source>
</evidence>
<dbReference type="InterPro" id="IPR013655">
    <property type="entry name" value="PAS_fold_3"/>
</dbReference>
<keyword evidence="3" id="KW-1185">Reference proteome</keyword>
<accession>A0A4R2L508</accession>
<gene>
    <name evidence="2" type="ORF">EV699_12149</name>
</gene>
<dbReference type="NCBIfam" id="TIGR00229">
    <property type="entry name" value="sensory_box"/>
    <property type="match status" value="1"/>
</dbReference>
<dbReference type="PROSITE" id="PS50112">
    <property type="entry name" value="PAS"/>
    <property type="match status" value="1"/>
</dbReference>
<reference evidence="2 3" key="1">
    <citation type="submission" date="2019-03" db="EMBL/GenBank/DDBJ databases">
        <title>Genomic Encyclopedia of Type Strains, Phase IV (KMG-IV): sequencing the most valuable type-strain genomes for metagenomic binning, comparative biology and taxonomic classification.</title>
        <authorList>
            <person name="Goeker M."/>
        </authorList>
    </citation>
    <scope>NUCLEOTIDE SEQUENCE [LARGE SCALE GENOMIC DNA]</scope>
    <source>
        <strain evidence="2 3">DSM 25287</strain>
    </source>
</reference>
<sequence>MSTARARPSGVERFFGEDEIIVTKTDLKGRLTYANPLFLSLAGLSEAEALGQPHNIIRHPEMPRCIFKLLWDTIAAGNELFAYVCNMAVNGDHYWVLAHVTPTFDGNGGIVGYHSNRRKPRRESVERATALYRELLAEERRQGDGSAGLRASCALLERKLAATGQQYDEFVFSL</sequence>
<organism evidence="2 3">
    <name type="scientific">Plasticicumulans lactativorans</name>
    <dbReference type="NCBI Taxonomy" id="1133106"/>
    <lineage>
        <taxon>Bacteria</taxon>
        <taxon>Pseudomonadati</taxon>
        <taxon>Pseudomonadota</taxon>
        <taxon>Gammaproteobacteria</taxon>
        <taxon>Candidatus Competibacteraceae</taxon>
        <taxon>Plasticicumulans</taxon>
    </lineage>
</organism>
<proteinExistence type="predicted"/>
<dbReference type="Gene3D" id="3.30.450.20">
    <property type="entry name" value="PAS domain"/>
    <property type="match status" value="1"/>
</dbReference>
<comment type="caution">
    <text evidence="2">The sequence shown here is derived from an EMBL/GenBank/DDBJ whole genome shotgun (WGS) entry which is preliminary data.</text>
</comment>
<dbReference type="InterPro" id="IPR035965">
    <property type="entry name" value="PAS-like_dom_sf"/>
</dbReference>
<dbReference type="InterPro" id="IPR000014">
    <property type="entry name" value="PAS"/>
</dbReference>
<name>A0A4R2L508_9GAMM</name>
<dbReference type="AlphaFoldDB" id="A0A4R2L508"/>
<protein>
    <submittedName>
        <fullName evidence="2">PAS domain S-box-containing protein</fullName>
    </submittedName>
</protein>
<evidence type="ECO:0000313" key="3">
    <source>
        <dbReference type="Proteomes" id="UP000295765"/>
    </source>
</evidence>
<dbReference type="SUPFAM" id="SSF55785">
    <property type="entry name" value="PYP-like sensor domain (PAS domain)"/>
    <property type="match status" value="1"/>
</dbReference>
<dbReference type="RefSeq" id="WP_132544942.1">
    <property type="nucleotide sequence ID" value="NZ_SLWY01000021.1"/>
</dbReference>
<dbReference type="CDD" id="cd00130">
    <property type="entry name" value="PAS"/>
    <property type="match status" value="1"/>
</dbReference>
<dbReference type="EMBL" id="SLWY01000021">
    <property type="protein sequence ID" value="TCO78936.1"/>
    <property type="molecule type" value="Genomic_DNA"/>
</dbReference>
<dbReference type="OrthoDB" id="9781845at2"/>
<feature type="domain" description="PAS" evidence="1">
    <location>
        <begin position="26"/>
        <end position="77"/>
    </location>
</feature>
<dbReference type="Proteomes" id="UP000295765">
    <property type="component" value="Unassembled WGS sequence"/>
</dbReference>
<dbReference type="Pfam" id="PF08447">
    <property type="entry name" value="PAS_3"/>
    <property type="match status" value="1"/>
</dbReference>
<evidence type="ECO:0000259" key="1">
    <source>
        <dbReference type="PROSITE" id="PS50112"/>
    </source>
</evidence>